<keyword evidence="3" id="KW-0378">Hydrolase</keyword>
<organism evidence="3 4">
    <name type="scientific">Bacillus salipaludis</name>
    <dbReference type="NCBI Taxonomy" id="2547811"/>
    <lineage>
        <taxon>Bacteria</taxon>
        <taxon>Bacillati</taxon>
        <taxon>Bacillota</taxon>
        <taxon>Bacilli</taxon>
        <taxon>Bacillales</taxon>
        <taxon>Bacillaceae</taxon>
        <taxon>Bacillus</taxon>
    </lineage>
</organism>
<feature type="transmembrane region" description="Helical" evidence="1">
    <location>
        <begin position="234"/>
        <end position="256"/>
    </location>
</feature>
<proteinExistence type="predicted"/>
<keyword evidence="4" id="KW-1185">Reference proteome</keyword>
<dbReference type="EC" id="3.4.-.-" evidence="3"/>
<sequence>MVLKNNGLLYALIVLILTWVVTAALFVQPSVGVKTFPLIMFIPAAVAIIFNIIKREGFNGFKQKMNAEALLFGIFYPLVFVLLCAFLSQILGIGTWNTDKLPDVKMLITLMITILLNLFTVLGEEYGWRGYLLPKFTTQWGKTKATIILGIIWALYHVPAVFFLAKATGISHPWLICLIQAGCVFAITFPFSYCYYLSGNIIPVLFLHSVWNVINKTVLGDIYTNKHGMINGSIILFNGEGLLGLVLGGLFIYWFIRQFQKNRFIVSTKNESLKHIG</sequence>
<dbReference type="Pfam" id="PF02517">
    <property type="entry name" value="Rce1-like"/>
    <property type="match status" value="1"/>
</dbReference>
<evidence type="ECO:0000256" key="1">
    <source>
        <dbReference type="SAM" id="Phobius"/>
    </source>
</evidence>
<feature type="transmembrane region" description="Helical" evidence="1">
    <location>
        <begin position="145"/>
        <end position="165"/>
    </location>
</feature>
<feature type="transmembrane region" description="Helical" evidence="1">
    <location>
        <begin position="196"/>
        <end position="214"/>
    </location>
</feature>
<feature type="transmembrane region" description="Helical" evidence="1">
    <location>
        <begin position="33"/>
        <end position="53"/>
    </location>
</feature>
<accession>A0ABW8RKA4</accession>
<comment type="caution">
    <text evidence="3">The sequence shown here is derived from an EMBL/GenBank/DDBJ whole genome shotgun (WGS) entry which is preliminary data.</text>
</comment>
<evidence type="ECO:0000259" key="2">
    <source>
        <dbReference type="Pfam" id="PF02517"/>
    </source>
</evidence>
<dbReference type="InterPro" id="IPR042150">
    <property type="entry name" value="MmRce1-like"/>
</dbReference>
<feature type="transmembrane region" description="Helical" evidence="1">
    <location>
        <begin position="7"/>
        <end position="27"/>
    </location>
</feature>
<feature type="transmembrane region" description="Helical" evidence="1">
    <location>
        <begin position="74"/>
        <end position="94"/>
    </location>
</feature>
<reference evidence="3 4" key="1">
    <citation type="submission" date="2024-11" db="EMBL/GenBank/DDBJ databases">
        <authorList>
            <person name="Lucas J.A."/>
        </authorList>
    </citation>
    <scope>NUCLEOTIDE SEQUENCE [LARGE SCALE GENOMIC DNA]</scope>
    <source>
        <strain evidence="3 4">Z 5.4</strain>
    </source>
</reference>
<dbReference type="RefSeq" id="WP_406582443.1">
    <property type="nucleotide sequence ID" value="NZ_JBJHQH010000018.1"/>
</dbReference>
<keyword evidence="1" id="KW-0812">Transmembrane</keyword>
<dbReference type="InterPro" id="IPR003675">
    <property type="entry name" value="Rce1/LyrA-like_dom"/>
</dbReference>
<feature type="domain" description="CAAX prenyl protease 2/Lysostaphin resistance protein A-like" evidence="2">
    <location>
        <begin position="110"/>
        <end position="214"/>
    </location>
</feature>
<keyword evidence="1" id="KW-1133">Transmembrane helix</keyword>
<gene>
    <name evidence="3" type="ORF">ACJEBI_21040</name>
</gene>
<dbReference type="Proteomes" id="UP001623041">
    <property type="component" value="Unassembled WGS sequence"/>
</dbReference>
<dbReference type="PANTHER" id="PTHR35797:SF1">
    <property type="entry name" value="PROTEASE"/>
    <property type="match status" value="1"/>
</dbReference>
<evidence type="ECO:0000313" key="3">
    <source>
        <dbReference type="EMBL" id="MFK9093950.1"/>
    </source>
</evidence>
<dbReference type="EMBL" id="JBJHQH010000018">
    <property type="protein sequence ID" value="MFK9093950.1"/>
    <property type="molecule type" value="Genomic_DNA"/>
</dbReference>
<dbReference type="GO" id="GO:0016787">
    <property type="term" value="F:hydrolase activity"/>
    <property type="evidence" value="ECO:0007669"/>
    <property type="project" value="UniProtKB-KW"/>
</dbReference>
<keyword evidence="1" id="KW-0472">Membrane</keyword>
<evidence type="ECO:0000313" key="4">
    <source>
        <dbReference type="Proteomes" id="UP001623041"/>
    </source>
</evidence>
<dbReference type="PANTHER" id="PTHR35797">
    <property type="entry name" value="PROTEASE-RELATED"/>
    <property type="match status" value="1"/>
</dbReference>
<feature type="transmembrane region" description="Helical" evidence="1">
    <location>
        <begin position="106"/>
        <end position="124"/>
    </location>
</feature>
<name>A0ABW8RKA4_9BACI</name>
<protein>
    <submittedName>
        <fullName evidence="3">CPBP family intramembrane glutamic endopeptidase</fullName>
        <ecNumber evidence="3">3.4.-.-</ecNumber>
    </submittedName>
</protein>